<dbReference type="SUPFAM" id="SSF82171">
    <property type="entry name" value="DPP6 N-terminal domain-like"/>
    <property type="match status" value="1"/>
</dbReference>
<dbReference type="AlphaFoldDB" id="A0A1V0AAM4"/>
<name>A0A1V0AAM4_9ACTN</name>
<gene>
    <name evidence="2" type="ORF">BKM31_42385</name>
</gene>
<feature type="chain" id="PRO_5010714694" evidence="1">
    <location>
        <begin position="28"/>
        <end position="423"/>
    </location>
</feature>
<dbReference type="STRING" id="1909395.BKM31_42385"/>
<dbReference type="Proteomes" id="UP000190797">
    <property type="component" value="Chromosome"/>
</dbReference>
<evidence type="ECO:0000313" key="3">
    <source>
        <dbReference type="Proteomes" id="UP000190797"/>
    </source>
</evidence>
<organism evidence="2 3">
    <name type="scientific">[Actinomadura] parvosata subsp. kistnae</name>
    <dbReference type="NCBI Taxonomy" id="1909395"/>
    <lineage>
        <taxon>Bacteria</taxon>
        <taxon>Bacillati</taxon>
        <taxon>Actinomycetota</taxon>
        <taxon>Actinomycetes</taxon>
        <taxon>Streptosporangiales</taxon>
        <taxon>Streptosporangiaceae</taxon>
        <taxon>Nonomuraea</taxon>
    </lineage>
</organism>
<keyword evidence="1" id="KW-0732">Signal</keyword>
<keyword evidence="3" id="KW-1185">Reference proteome</keyword>
<dbReference type="InterPro" id="IPR006311">
    <property type="entry name" value="TAT_signal"/>
</dbReference>
<protein>
    <submittedName>
        <fullName evidence="2">Uncharacterized protein</fullName>
    </submittedName>
</protein>
<dbReference type="PROSITE" id="PS51318">
    <property type="entry name" value="TAT"/>
    <property type="match status" value="1"/>
</dbReference>
<evidence type="ECO:0000313" key="2">
    <source>
        <dbReference type="EMBL" id="AQZ67223.1"/>
    </source>
</evidence>
<dbReference type="KEGG" id="noa:BKM31_42385"/>
<dbReference type="EMBL" id="CP017717">
    <property type="protein sequence ID" value="AQZ67223.1"/>
    <property type="molecule type" value="Genomic_DNA"/>
</dbReference>
<proteinExistence type="predicted"/>
<feature type="signal peptide" evidence="1">
    <location>
        <begin position="1"/>
        <end position="27"/>
    </location>
</feature>
<accession>A0A1V0AAM4</accession>
<sequence>MNFTPPSRRAFLSAAAALPLAAVAPWAGPRKRLTTSPRAVCWTMSPDAAAGGAWTLRGYEPSGRVTGEIPGLSSDVRRSADGSRILHPWSRRGGAALVTVVGVYDAGDGRPLGTVTGAPIPVDDAPLAWDDVEVRFSADGRRAAVLHRVNRQWNPPAGKQADSAGFRHTCAVSLEMIDLSAGRSADLIELEPAQEVVPAARALVRLSADGARVHVFDRGTVIAVAFDGKRLSRGGPGRAGLTAGTVPVPGGAMLWYGGGEVHWATPDDPGVVRKHRFARPSAHAFFGRRLALADPVGGTVELLDAASGRSAGIRSLRGGAAAGNARGNPGATDGALAFGADGSSLWMVDGLAEPGGLWRLPASGAGGARHLLAGTPLTEVRAAPDAVFALSAAQGRLHVLSPSGTAGSAIETPGALRLLRDDD</sequence>
<dbReference type="RefSeq" id="WP_155128676.1">
    <property type="nucleotide sequence ID" value="NZ_CP017717.1"/>
</dbReference>
<reference evidence="3" key="1">
    <citation type="journal article" date="2017" name="Med. Chem. Commun.">
        <title>Nonomuraea sp. ATCC 55076 harbours the largest actinomycete chromosome to date and the kistamicin biosynthetic gene cluster.</title>
        <authorList>
            <person name="Nazari B."/>
            <person name="Forneris C.C."/>
            <person name="Gibson M.I."/>
            <person name="Moon K."/>
            <person name="Schramma K.R."/>
            <person name="Seyedsayamdost M.R."/>
        </authorList>
    </citation>
    <scope>NUCLEOTIDE SEQUENCE [LARGE SCALE GENOMIC DNA]</scope>
    <source>
        <strain evidence="3">ATCC 55076</strain>
    </source>
</reference>
<evidence type="ECO:0000256" key="1">
    <source>
        <dbReference type="SAM" id="SignalP"/>
    </source>
</evidence>